<dbReference type="InterPro" id="IPR040364">
    <property type="entry name" value="TTC21A/TTC21B"/>
</dbReference>
<proteinExistence type="predicted"/>
<dbReference type="GO" id="GO:0005929">
    <property type="term" value="C:cilium"/>
    <property type="evidence" value="ECO:0007669"/>
    <property type="project" value="GOC"/>
</dbReference>
<gene>
    <name evidence="2" type="ORF">ASIM_LOCUS6053</name>
</gene>
<evidence type="ECO:0000259" key="1">
    <source>
        <dbReference type="Pfam" id="PF25064"/>
    </source>
</evidence>
<keyword evidence="3" id="KW-1185">Reference proteome</keyword>
<evidence type="ECO:0000313" key="4">
    <source>
        <dbReference type="WBParaSite" id="ASIM_0000627101-mRNA-1"/>
    </source>
</evidence>
<sequence length="67" mass="7462">MTALASLYLAIGKLEACNTQCQLILSIDRHNDEATLMMADLLYQSNEADKATVHFTQLLDRNPSECC</sequence>
<dbReference type="AlphaFoldDB" id="A0A0M3JF71"/>
<feature type="domain" description="Tetratricopeptide repeat protein 21A/21B fifth ARM repeats" evidence="1">
    <location>
        <begin position="32"/>
        <end position="64"/>
    </location>
</feature>
<organism evidence="4">
    <name type="scientific">Anisakis simplex</name>
    <name type="common">Herring worm</name>
    <dbReference type="NCBI Taxonomy" id="6269"/>
    <lineage>
        <taxon>Eukaryota</taxon>
        <taxon>Metazoa</taxon>
        <taxon>Ecdysozoa</taxon>
        <taxon>Nematoda</taxon>
        <taxon>Chromadorea</taxon>
        <taxon>Rhabditida</taxon>
        <taxon>Spirurina</taxon>
        <taxon>Ascaridomorpha</taxon>
        <taxon>Ascaridoidea</taxon>
        <taxon>Anisakidae</taxon>
        <taxon>Anisakis</taxon>
        <taxon>Anisakis simplex complex</taxon>
    </lineage>
</organism>
<dbReference type="InterPro" id="IPR056835">
    <property type="entry name" value="ARM_TT21_5th"/>
</dbReference>
<dbReference type="OrthoDB" id="6017543at2759"/>
<dbReference type="Proteomes" id="UP000267096">
    <property type="component" value="Unassembled WGS sequence"/>
</dbReference>
<dbReference type="SUPFAM" id="SSF48452">
    <property type="entry name" value="TPR-like"/>
    <property type="match status" value="1"/>
</dbReference>
<dbReference type="Pfam" id="PF25064">
    <property type="entry name" value="ARM_TT21_5th"/>
    <property type="match status" value="1"/>
</dbReference>
<dbReference type="EMBL" id="UYRR01012639">
    <property type="protein sequence ID" value="VDK26451.1"/>
    <property type="molecule type" value="Genomic_DNA"/>
</dbReference>
<dbReference type="GO" id="GO:0061512">
    <property type="term" value="P:protein localization to cilium"/>
    <property type="evidence" value="ECO:0007669"/>
    <property type="project" value="TreeGrafter"/>
</dbReference>
<dbReference type="PANTHER" id="PTHR14699">
    <property type="entry name" value="STI2 PROTEIN-RELATED"/>
    <property type="match status" value="1"/>
</dbReference>
<name>A0A0M3JF71_ANISI</name>
<evidence type="ECO:0000313" key="3">
    <source>
        <dbReference type="Proteomes" id="UP000267096"/>
    </source>
</evidence>
<dbReference type="PANTHER" id="PTHR14699:SF0">
    <property type="entry name" value="TETRATRICOPEPTIDE REPEAT PROTEIN 21 HOMOLOG"/>
    <property type="match status" value="1"/>
</dbReference>
<dbReference type="GO" id="GO:0030991">
    <property type="term" value="C:intraciliary transport particle A"/>
    <property type="evidence" value="ECO:0007669"/>
    <property type="project" value="TreeGrafter"/>
</dbReference>
<protein>
    <submittedName>
        <fullName evidence="4">TPR_REGION domain-containing protein</fullName>
    </submittedName>
</protein>
<dbReference type="GO" id="GO:0035721">
    <property type="term" value="P:intraciliary retrograde transport"/>
    <property type="evidence" value="ECO:0007669"/>
    <property type="project" value="TreeGrafter"/>
</dbReference>
<dbReference type="WBParaSite" id="ASIM_0000627101-mRNA-1">
    <property type="protein sequence ID" value="ASIM_0000627101-mRNA-1"/>
    <property type="gene ID" value="ASIM_0000627101"/>
</dbReference>
<reference evidence="4" key="1">
    <citation type="submission" date="2017-02" db="UniProtKB">
        <authorList>
            <consortium name="WormBaseParasite"/>
        </authorList>
    </citation>
    <scope>IDENTIFICATION</scope>
</reference>
<accession>A0A0M3JF71</accession>
<dbReference type="Gene3D" id="1.25.40.10">
    <property type="entry name" value="Tetratricopeptide repeat domain"/>
    <property type="match status" value="1"/>
</dbReference>
<dbReference type="InterPro" id="IPR011990">
    <property type="entry name" value="TPR-like_helical_dom_sf"/>
</dbReference>
<evidence type="ECO:0000313" key="2">
    <source>
        <dbReference type="EMBL" id="VDK26451.1"/>
    </source>
</evidence>
<reference evidence="2 3" key="2">
    <citation type="submission" date="2018-11" db="EMBL/GenBank/DDBJ databases">
        <authorList>
            <consortium name="Pathogen Informatics"/>
        </authorList>
    </citation>
    <scope>NUCLEOTIDE SEQUENCE [LARGE SCALE GENOMIC DNA]</scope>
</reference>